<feature type="domain" description="Glycine-rich" evidence="3">
    <location>
        <begin position="532"/>
        <end position="714"/>
    </location>
</feature>
<dbReference type="InterPro" id="IPR051934">
    <property type="entry name" value="Phage_Tail_Fiber_Structural"/>
</dbReference>
<dbReference type="PANTHER" id="PTHR35191:SF1">
    <property type="entry name" value="PROPHAGE SIDE TAIL FIBER PROTEIN HOMOLOG STFQ-RELATED"/>
    <property type="match status" value="1"/>
</dbReference>
<reference evidence="4 5" key="1">
    <citation type="submission" date="2023-02" db="EMBL/GenBank/DDBJ databases">
        <title>Evolution of Hrp T3SS in non-pathogenic Pseudomonas fluorescens.</title>
        <authorList>
            <person name="Liao K."/>
            <person name="Wei H."/>
            <person name="Gu Y."/>
        </authorList>
    </citation>
    <scope>NUCLEOTIDE SEQUENCE [LARGE SCALE GENOMIC DNA]</scope>
    <source>
        <strain evidence="4 5">FP2034</strain>
    </source>
</reference>
<evidence type="ECO:0000313" key="4">
    <source>
        <dbReference type="EMBL" id="WLG99722.1"/>
    </source>
</evidence>
<evidence type="ECO:0000259" key="3">
    <source>
        <dbReference type="Pfam" id="PF21722"/>
    </source>
</evidence>
<feature type="compositionally biased region" description="Gly residues" evidence="1">
    <location>
        <begin position="683"/>
        <end position="695"/>
    </location>
</feature>
<dbReference type="Pfam" id="PF12571">
    <property type="entry name" value="Phage_tail_fib"/>
    <property type="match status" value="1"/>
</dbReference>
<name>A0ABY9F8L9_9PSED</name>
<keyword evidence="5" id="KW-1185">Reference proteome</keyword>
<dbReference type="CDD" id="cd19958">
    <property type="entry name" value="pyocin_knob"/>
    <property type="match status" value="2"/>
</dbReference>
<feature type="region of interest" description="Disordered" evidence="1">
    <location>
        <begin position="661"/>
        <end position="702"/>
    </location>
</feature>
<sequence length="714" mass="73070">MIDQTSQFFAILTNVGAAKLANANALGVPWKLTEMGLGDANDTDPIPSAAQTSLINEWRRRPLNQLFIDPVNPAVIVAEQVIPADEGGRWIREIALYDADGDLVAVANCPPSFKPIMSQGSGRTQVVRMNIIVSSTGNITLKIDPSVVLATREFVERRIQEELYKLDNKQSVRVATTANIALTGLQTVDGISLLAGDRVLVKNQAASKDNGIYIVGVAAWQRAPDADSNAEVTSAMILSVEQGATLADTRWQLVTDGAIVLGTTALTFQNITQGFATINSPAFQGNPTAPTPVVTDNDTSIATTAFVRNVLARYGIASYGYVWNGNIDLINETGVYTFSDGSSGTRPKNPTTGADIPRGVFFHMERDNTLSALQVWESVNAGVALTFKRSRLSNGVWTAWAQLWDELNTPKQANPLDLTPGAMLVPGSFGIGKAVVSTETNLNNYTVSGIYLVPESGLVNIPPGWSATRRYNLTVGLAGVGSRLTQTLMSGMSGDAAGMAIRVCQENGVWTDWEEVTTSRHGPYKGTQIFKTAGVFTWTVPSGVKKVWVKVIGGGGGGGVRRTAGEEGGGGGGGGGVAEGLFDLGAATSVSITVGEGGLGATTAASGENGKASAFGAFCSASGGAGGNGGLVTSGGVSGTGVGGTINYGLGDGSAGSVINQSLSRGGSGGGPGSIGSSSASGIGRGPGGGGGGSGTSANSAAGNGAPGMVIIQW</sequence>
<protein>
    <submittedName>
        <fullName evidence="4">Phage tail protein</fullName>
    </submittedName>
</protein>
<organism evidence="4 5">
    <name type="scientific">Pseudomonas beijingensis</name>
    <dbReference type="NCBI Taxonomy" id="2954101"/>
    <lineage>
        <taxon>Bacteria</taxon>
        <taxon>Pseudomonadati</taxon>
        <taxon>Pseudomonadota</taxon>
        <taxon>Gammaproteobacteria</taxon>
        <taxon>Pseudomonadales</taxon>
        <taxon>Pseudomonadaceae</taxon>
        <taxon>Pseudomonas</taxon>
    </lineage>
</organism>
<evidence type="ECO:0000313" key="5">
    <source>
        <dbReference type="Proteomes" id="UP001224838"/>
    </source>
</evidence>
<dbReference type="Proteomes" id="UP001224838">
    <property type="component" value="Chromosome"/>
</dbReference>
<dbReference type="InterPro" id="IPR022225">
    <property type="entry name" value="Phage_tail_fibre_N"/>
</dbReference>
<accession>A0ABY9F8L9</accession>
<evidence type="ECO:0000256" key="1">
    <source>
        <dbReference type="SAM" id="MobiDB-lite"/>
    </source>
</evidence>
<dbReference type="Pfam" id="PF21722">
    <property type="entry name" value="Gly_rich_2"/>
    <property type="match status" value="1"/>
</dbReference>
<feature type="domain" description="Phage tail fibre protein N-terminal" evidence="2">
    <location>
        <begin position="6"/>
        <end position="152"/>
    </location>
</feature>
<dbReference type="PANTHER" id="PTHR35191">
    <property type="entry name" value="PROPHAGE SIDE TAIL FIBER PROTEIN HOMOLOG STFQ-RELATED"/>
    <property type="match status" value="1"/>
</dbReference>
<dbReference type="EMBL" id="CP117451">
    <property type="protein sequence ID" value="WLG99722.1"/>
    <property type="molecule type" value="Genomic_DNA"/>
</dbReference>
<evidence type="ECO:0000259" key="2">
    <source>
        <dbReference type="Pfam" id="PF12571"/>
    </source>
</evidence>
<proteinExistence type="predicted"/>
<dbReference type="InterPro" id="IPR049304">
    <property type="entry name" value="Gly_rich_dom"/>
</dbReference>
<gene>
    <name evidence="4" type="ORF">PSH92_20455</name>
</gene>